<dbReference type="InterPro" id="IPR013087">
    <property type="entry name" value="Znf_C2H2_type"/>
</dbReference>
<dbReference type="GO" id="GO:0005634">
    <property type="term" value="C:nucleus"/>
    <property type="evidence" value="ECO:0007669"/>
    <property type="project" value="UniProtKB-SubCell"/>
</dbReference>
<evidence type="ECO:0000256" key="8">
    <source>
        <dbReference type="PROSITE-ProRule" id="PRU00042"/>
    </source>
</evidence>
<evidence type="ECO:0000256" key="4">
    <source>
        <dbReference type="ARBA" id="ARBA00022833"/>
    </source>
</evidence>
<dbReference type="PROSITE" id="PS00028">
    <property type="entry name" value="ZINC_FINGER_C2H2_1"/>
    <property type="match status" value="1"/>
</dbReference>
<keyword evidence="6" id="KW-0804">Transcription</keyword>
<sequence>MEQADYWMWMRKKLSEKSHVQVSSRAAYNDSWEEQAFAEDSAGPLGGCIWPPRSYSCSFCRREFRSAQALGGHMNVHRRDRARLKQSPNSQIESSTLGVQFPPQVCSLVFSPNPNSNSNILAPAISASRVPAPTSTLDKCNDQTLVKSPSYSSTKVHELQMGSLFSSPATHTDSIAIKVINQSDKYKLEAENNLRGQEIGLGVCREDLKPDSEVSLNMVTSRTRPTRSGGDNEDEVISSKRRKIGANSLPFFLKPTGTLVETFRIQPEFIGLSPSSIEEIDLELRLGDRPKVK</sequence>
<accession>A0A835LJW8</accession>
<evidence type="ECO:0000256" key="3">
    <source>
        <dbReference type="ARBA" id="ARBA00022771"/>
    </source>
</evidence>
<dbReference type="PANTHER" id="PTHR45801:SF94">
    <property type="entry name" value="ZINC FINGER PROTEIN 10"/>
    <property type="match status" value="1"/>
</dbReference>
<dbReference type="OrthoDB" id="1708403at2759"/>
<organism evidence="10 11">
    <name type="scientific">Coptis chinensis</name>
    <dbReference type="NCBI Taxonomy" id="261450"/>
    <lineage>
        <taxon>Eukaryota</taxon>
        <taxon>Viridiplantae</taxon>
        <taxon>Streptophyta</taxon>
        <taxon>Embryophyta</taxon>
        <taxon>Tracheophyta</taxon>
        <taxon>Spermatophyta</taxon>
        <taxon>Magnoliopsida</taxon>
        <taxon>Ranunculales</taxon>
        <taxon>Ranunculaceae</taxon>
        <taxon>Coptidoideae</taxon>
        <taxon>Coptis</taxon>
    </lineage>
</organism>
<keyword evidence="11" id="KW-1185">Reference proteome</keyword>
<dbReference type="EMBL" id="JADFTS010000007">
    <property type="protein sequence ID" value="KAF9597580.1"/>
    <property type="molecule type" value="Genomic_DNA"/>
</dbReference>
<comment type="subcellular location">
    <subcellularLocation>
        <location evidence="1">Nucleus</location>
    </subcellularLocation>
</comment>
<dbReference type="Gene3D" id="3.30.160.60">
    <property type="entry name" value="Classic Zinc Finger"/>
    <property type="match status" value="1"/>
</dbReference>
<gene>
    <name evidence="10" type="ORF">IFM89_019948</name>
</gene>
<evidence type="ECO:0000313" key="10">
    <source>
        <dbReference type="EMBL" id="KAF9597580.1"/>
    </source>
</evidence>
<keyword evidence="7" id="KW-0539">Nucleus</keyword>
<feature type="domain" description="C2H2-type" evidence="9">
    <location>
        <begin position="55"/>
        <end position="82"/>
    </location>
</feature>
<dbReference type="SUPFAM" id="SSF57667">
    <property type="entry name" value="beta-beta-alpha zinc fingers"/>
    <property type="match status" value="1"/>
</dbReference>
<evidence type="ECO:0000256" key="5">
    <source>
        <dbReference type="ARBA" id="ARBA00023015"/>
    </source>
</evidence>
<evidence type="ECO:0000256" key="7">
    <source>
        <dbReference type="ARBA" id="ARBA00023242"/>
    </source>
</evidence>
<evidence type="ECO:0000259" key="9">
    <source>
        <dbReference type="PROSITE" id="PS50157"/>
    </source>
</evidence>
<dbReference type="PROSITE" id="PS50157">
    <property type="entry name" value="ZINC_FINGER_C2H2_2"/>
    <property type="match status" value="1"/>
</dbReference>
<evidence type="ECO:0000313" key="11">
    <source>
        <dbReference type="Proteomes" id="UP000631114"/>
    </source>
</evidence>
<reference evidence="10 11" key="1">
    <citation type="submission" date="2020-10" db="EMBL/GenBank/DDBJ databases">
        <title>The Coptis chinensis genome and diversification of protoberbering-type alkaloids.</title>
        <authorList>
            <person name="Wang B."/>
            <person name="Shu S."/>
            <person name="Song C."/>
            <person name="Liu Y."/>
        </authorList>
    </citation>
    <scope>NUCLEOTIDE SEQUENCE [LARGE SCALE GENOMIC DNA]</scope>
    <source>
        <strain evidence="10">HL-2020</strain>
        <tissue evidence="10">Leaf</tissue>
    </source>
</reference>
<keyword evidence="4" id="KW-0862">Zinc</keyword>
<dbReference type="GO" id="GO:0008270">
    <property type="term" value="F:zinc ion binding"/>
    <property type="evidence" value="ECO:0007669"/>
    <property type="project" value="UniProtKB-KW"/>
</dbReference>
<dbReference type="Proteomes" id="UP000631114">
    <property type="component" value="Unassembled WGS sequence"/>
</dbReference>
<evidence type="ECO:0000256" key="6">
    <source>
        <dbReference type="ARBA" id="ARBA00023163"/>
    </source>
</evidence>
<keyword evidence="5" id="KW-0805">Transcription regulation</keyword>
<dbReference type="InterPro" id="IPR036236">
    <property type="entry name" value="Znf_C2H2_sf"/>
</dbReference>
<name>A0A835LJW8_9MAGN</name>
<proteinExistence type="predicted"/>
<dbReference type="InterPro" id="IPR052426">
    <property type="entry name" value="Plant_dev_regulator"/>
</dbReference>
<protein>
    <recommendedName>
        <fullName evidence="9">C2H2-type domain-containing protein</fullName>
    </recommendedName>
</protein>
<dbReference type="SMART" id="SM00355">
    <property type="entry name" value="ZnF_C2H2"/>
    <property type="match status" value="1"/>
</dbReference>
<evidence type="ECO:0000256" key="1">
    <source>
        <dbReference type="ARBA" id="ARBA00004123"/>
    </source>
</evidence>
<keyword evidence="2" id="KW-0479">Metal-binding</keyword>
<evidence type="ECO:0000256" key="2">
    <source>
        <dbReference type="ARBA" id="ARBA00022723"/>
    </source>
</evidence>
<dbReference type="PANTHER" id="PTHR45801">
    <property type="entry name" value="OS07G0101800 PROTEIN"/>
    <property type="match status" value="1"/>
</dbReference>
<comment type="caution">
    <text evidence="10">The sequence shown here is derived from an EMBL/GenBank/DDBJ whole genome shotgun (WGS) entry which is preliminary data.</text>
</comment>
<dbReference type="AlphaFoldDB" id="A0A835LJW8"/>
<keyword evidence="3 8" id="KW-0863">Zinc-finger</keyword>